<protein>
    <submittedName>
        <fullName evidence="2">Uncharacterized protein</fullName>
    </submittedName>
</protein>
<dbReference type="RefSeq" id="WP_200337799.1">
    <property type="nucleotide sequence ID" value="NZ_CP066786.1"/>
</dbReference>
<accession>A0A7T7HN95</accession>
<dbReference type="AlphaFoldDB" id="A0A7T7HN95"/>
<feature type="transmembrane region" description="Helical" evidence="1">
    <location>
        <begin position="7"/>
        <end position="32"/>
    </location>
</feature>
<gene>
    <name evidence="2" type="ORF">JET14_09550</name>
</gene>
<keyword evidence="1" id="KW-0812">Transmembrane</keyword>
<organism evidence="2 3">
    <name type="scientific">Martelella lutilitoris</name>
    <dbReference type="NCBI Taxonomy" id="2583532"/>
    <lineage>
        <taxon>Bacteria</taxon>
        <taxon>Pseudomonadati</taxon>
        <taxon>Pseudomonadota</taxon>
        <taxon>Alphaproteobacteria</taxon>
        <taxon>Hyphomicrobiales</taxon>
        <taxon>Aurantimonadaceae</taxon>
        <taxon>Martelella</taxon>
    </lineage>
</organism>
<reference evidence="2 3" key="1">
    <citation type="submission" date="2020-12" db="EMBL/GenBank/DDBJ databases">
        <authorList>
            <person name="Zheng R.K."/>
            <person name="Sun C.M."/>
        </authorList>
    </citation>
    <scope>NUCLEOTIDE SEQUENCE [LARGE SCALE GENOMIC DNA]</scope>
    <source>
        <strain evidence="2 3">ZRK001</strain>
    </source>
</reference>
<dbReference type="KEGG" id="mlut:JET14_09550"/>
<dbReference type="Proteomes" id="UP000596083">
    <property type="component" value="Chromosome"/>
</dbReference>
<keyword evidence="1" id="KW-1133">Transmembrane helix</keyword>
<evidence type="ECO:0000313" key="2">
    <source>
        <dbReference type="EMBL" id="QQM32351.1"/>
    </source>
</evidence>
<name>A0A7T7HN95_9HYPH</name>
<evidence type="ECO:0000256" key="1">
    <source>
        <dbReference type="SAM" id="Phobius"/>
    </source>
</evidence>
<keyword evidence="1" id="KW-0472">Membrane</keyword>
<dbReference type="EMBL" id="CP066786">
    <property type="protein sequence ID" value="QQM32351.1"/>
    <property type="molecule type" value="Genomic_DNA"/>
</dbReference>
<proteinExistence type="predicted"/>
<evidence type="ECO:0000313" key="3">
    <source>
        <dbReference type="Proteomes" id="UP000596083"/>
    </source>
</evidence>
<sequence>MNIVNGIFTIFNGFLVVVVGIIFCCTIIGLLWGPAVVMFGSGMIVKGFAQIGIGTYNAVKSRDQ</sequence>
<feature type="transmembrane region" description="Helical" evidence="1">
    <location>
        <begin position="38"/>
        <end position="59"/>
    </location>
</feature>